<dbReference type="AlphaFoldDB" id="A0AAW1I7L3"/>
<protein>
    <recommendedName>
        <fullName evidence="1">Reverse transcriptase domain-containing protein</fullName>
    </recommendedName>
</protein>
<dbReference type="InterPro" id="IPR000477">
    <property type="entry name" value="RT_dom"/>
</dbReference>
<sequence length="259" mass="29373">MYADDTSLLLREHRSSTAEEVLGDAAEWFGANNLKLNADKSQSLQFTAGVSGEGSVRFLGVCFDALGSYKEHIQNTRSHLAKSIYAIRRIGRVAGKEAARQTYFGVFHSRATYGVLLWGGSAAAKNIFLQQKQAVRAIMGYNSRASCREIFKDLNILTLPSCYILACLVYIHNRKDFPTLGDVHHYNTRNREHYTVPYHRVNRAMTSTNCTALKLYNHLPKHMKHMSVLHFKKTMSTFLLSTSIYNVEEFYVMDTTSLL</sequence>
<evidence type="ECO:0000313" key="3">
    <source>
        <dbReference type="Proteomes" id="UP001458880"/>
    </source>
</evidence>
<evidence type="ECO:0000313" key="2">
    <source>
        <dbReference type="EMBL" id="KAK9685067.1"/>
    </source>
</evidence>
<feature type="domain" description="Reverse transcriptase" evidence="1">
    <location>
        <begin position="1"/>
        <end position="63"/>
    </location>
</feature>
<dbReference type="Proteomes" id="UP001458880">
    <property type="component" value="Unassembled WGS sequence"/>
</dbReference>
<proteinExistence type="predicted"/>
<dbReference type="PROSITE" id="PS50878">
    <property type="entry name" value="RT_POL"/>
    <property type="match status" value="1"/>
</dbReference>
<name>A0AAW1I7L3_POPJA</name>
<dbReference type="EMBL" id="JASPKY010000813">
    <property type="protein sequence ID" value="KAK9685067.1"/>
    <property type="molecule type" value="Genomic_DNA"/>
</dbReference>
<accession>A0AAW1I7L3</accession>
<gene>
    <name evidence="2" type="ORF">QE152_g38326</name>
</gene>
<keyword evidence="3" id="KW-1185">Reference proteome</keyword>
<reference evidence="2 3" key="1">
    <citation type="journal article" date="2024" name="BMC Genomics">
        <title>De novo assembly and annotation of Popillia japonica's genome with initial clues to its potential as an invasive pest.</title>
        <authorList>
            <person name="Cucini C."/>
            <person name="Boschi S."/>
            <person name="Funari R."/>
            <person name="Cardaioli E."/>
            <person name="Iannotti N."/>
            <person name="Marturano G."/>
            <person name="Paoli F."/>
            <person name="Bruttini M."/>
            <person name="Carapelli A."/>
            <person name="Frati F."/>
            <person name="Nardi F."/>
        </authorList>
    </citation>
    <scope>NUCLEOTIDE SEQUENCE [LARGE SCALE GENOMIC DNA]</scope>
    <source>
        <strain evidence="2">DMR45628</strain>
    </source>
</reference>
<comment type="caution">
    <text evidence="2">The sequence shown here is derived from an EMBL/GenBank/DDBJ whole genome shotgun (WGS) entry which is preliminary data.</text>
</comment>
<evidence type="ECO:0000259" key="1">
    <source>
        <dbReference type="PROSITE" id="PS50878"/>
    </source>
</evidence>
<organism evidence="2 3">
    <name type="scientific">Popillia japonica</name>
    <name type="common">Japanese beetle</name>
    <dbReference type="NCBI Taxonomy" id="7064"/>
    <lineage>
        <taxon>Eukaryota</taxon>
        <taxon>Metazoa</taxon>
        <taxon>Ecdysozoa</taxon>
        <taxon>Arthropoda</taxon>
        <taxon>Hexapoda</taxon>
        <taxon>Insecta</taxon>
        <taxon>Pterygota</taxon>
        <taxon>Neoptera</taxon>
        <taxon>Endopterygota</taxon>
        <taxon>Coleoptera</taxon>
        <taxon>Polyphaga</taxon>
        <taxon>Scarabaeiformia</taxon>
        <taxon>Scarabaeidae</taxon>
        <taxon>Rutelinae</taxon>
        <taxon>Popillia</taxon>
    </lineage>
</organism>